<accession>A0A1T4YDY9</accession>
<dbReference type="CDD" id="cd07041">
    <property type="entry name" value="STAS_RsbR_RsbS_like"/>
    <property type="match status" value="1"/>
</dbReference>
<dbReference type="SUPFAM" id="SSF52091">
    <property type="entry name" value="SpoIIaa-like"/>
    <property type="match status" value="1"/>
</dbReference>
<dbReference type="PROSITE" id="PS50801">
    <property type="entry name" value="STAS"/>
    <property type="match status" value="1"/>
</dbReference>
<sequence length="283" mass="32112">MKEIDVKLYEYLLSEFPNITESWLAMRKVEEGSVYSLSASQSMEETLREQNRLTNLTVTSSLLDDKEIFLKNKKQWAAVVAPSRVNSKTPIEDVLDALSKVRLTYWGVIKEFYVANEESITIEDYVRWSETINSAFDQIYVDFAETYNKFVNSRFDMQQSLINELSSPVIKLTDQIGVVPLIGDMDELRAQIMLESIPEKCMETNILHLFIDLSGVSVIDTLVAQQIYQITQVLALLGTKSTITGIRPEIAQASTELGLDFSNVETFSSLQQAFSKEFSVVLN</sequence>
<dbReference type="EMBL" id="FUYJ01000004">
    <property type="protein sequence ID" value="SKA99758.1"/>
    <property type="molecule type" value="Genomic_DNA"/>
</dbReference>
<gene>
    <name evidence="3" type="ORF">SAMN04244570_2300</name>
</gene>
<dbReference type="AlphaFoldDB" id="A0A1T4YDY9"/>
<protein>
    <submittedName>
        <fullName evidence="3">RsbT co-antagonist protein RsbR</fullName>
    </submittedName>
</protein>
<organism evidence="3 4">
    <name type="scientific">Sporosarcina newyorkensis</name>
    <dbReference type="NCBI Taxonomy" id="759851"/>
    <lineage>
        <taxon>Bacteria</taxon>
        <taxon>Bacillati</taxon>
        <taxon>Bacillota</taxon>
        <taxon>Bacilli</taxon>
        <taxon>Bacillales</taxon>
        <taxon>Caryophanaceae</taxon>
        <taxon>Sporosarcina</taxon>
    </lineage>
</organism>
<dbReference type="InterPro" id="IPR002645">
    <property type="entry name" value="STAS_dom"/>
</dbReference>
<dbReference type="PANTHER" id="PTHR33745:SF3">
    <property type="entry name" value="RSBT CO-ANTAGONIST PROTEIN RSBRC"/>
    <property type="match status" value="1"/>
</dbReference>
<proteinExistence type="predicted"/>
<reference evidence="4" key="1">
    <citation type="submission" date="2017-02" db="EMBL/GenBank/DDBJ databases">
        <authorList>
            <person name="Varghese N."/>
            <person name="Submissions S."/>
        </authorList>
    </citation>
    <scope>NUCLEOTIDE SEQUENCE [LARGE SCALE GENOMIC DNA]</scope>
    <source>
        <strain evidence="4">DSM 23966</strain>
    </source>
</reference>
<evidence type="ECO:0000259" key="2">
    <source>
        <dbReference type="PROSITE" id="PS50801"/>
    </source>
</evidence>
<dbReference type="Proteomes" id="UP000190042">
    <property type="component" value="Unassembled WGS sequence"/>
</dbReference>
<feature type="domain" description="STAS" evidence="2">
    <location>
        <begin position="166"/>
        <end position="277"/>
    </location>
</feature>
<evidence type="ECO:0000256" key="1">
    <source>
        <dbReference type="ARBA" id="ARBA00022553"/>
    </source>
</evidence>
<keyword evidence="1" id="KW-0597">Phosphoprotein</keyword>
<dbReference type="RefSeq" id="WP_078817717.1">
    <property type="nucleotide sequence ID" value="NZ_FUYJ01000004.1"/>
</dbReference>
<dbReference type="PANTHER" id="PTHR33745">
    <property type="entry name" value="RSBT ANTAGONIST PROTEIN RSBS-RELATED"/>
    <property type="match status" value="1"/>
</dbReference>
<dbReference type="Gene3D" id="3.30.750.24">
    <property type="entry name" value="STAS domain"/>
    <property type="match status" value="1"/>
</dbReference>
<dbReference type="InterPro" id="IPR051932">
    <property type="entry name" value="Bact_StressResp_Reg"/>
</dbReference>
<name>A0A1T4YDY9_9BACL</name>
<evidence type="ECO:0000313" key="3">
    <source>
        <dbReference type="EMBL" id="SKA99758.1"/>
    </source>
</evidence>
<keyword evidence="4" id="KW-1185">Reference proteome</keyword>
<evidence type="ECO:0000313" key="4">
    <source>
        <dbReference type="Proteomes" id="UP000190042"/>
    </source>
</evidence>
<dbReference type="InterPro" id="IPR036513">
    <property type="entry name" value="STAS_dom_sf"/>
</dbReference>
<dbReference type="Pfam" id="PF01740">
    <property type="entry name" value="STAS"/>
    <property type="match status" value="1"/>
</dbReference>